<dbReference type="PROSITE" id="PS00455">
    <property type="entry name" value="AMP_BINDING"/>
    <property type="match status" value="1"/>
</dbReference>
<evidence type="ECO:0000256" key="2">
    <source>
        <dbReference type="ARBA" id="ARBA00022598"/>
    </source>
</evidence>
<dbReference type="GO" id="GO:0031956">
    <property type="term" value="F:medium-chain fatty acid-CoA ligase activity"/>
    <property type="evidence" value="ECO:0007669"/>
    <property type="project" value="TreeGrafter"/>
</dbReference>
<protein>
    <submittedName>
        <fullName evidence="5">AMP-binding protein</fullName>
    </submittedName>
</protein>
<comment type="similarity">
    <text evidence="1">Belongs to the ATP-dependent AMP-binding enzyme family.</text>
</comment>
<dbReference type="AlphaFoldDB" id="A0A844SM63"/>
<organism evidence="5 6">
    <name type="scientific">Bradyrhizobium pachyrhizi</name>
    <dbReference type="NCBI Taxonomy" id="280333"/>
    <lineage>
        <taxon>Bacteria</taxon>
        <taxon>Pseudomonadati</taxon>
        <taxon>Pseudomonadota</taxon>
        <taxon>Alphaproteobacteria</taxon>
        <taxon>Hyphomicrobiales</taxon>
        <taxon>Nitrobacteraceae</taxon>
        <taxon>Bradyrhizobium</taxon>
    </lineage>
</organism>
<dbReference type="InterPro" id="IPR000873">
    <property type="entry name" value="AMP-dep_synth/lig_dom"/>
</dbReference>
<keyword evidence="2" id="KW-0436">Ligase</keyword>
<comment type="caution">
    <text evidence="5">The sequence shown here is derived from an EMBL/GenBank/DDBJ whole genome shotgun (WGS) entry which is preliminary data.</text>
</comment>
<dbReference type="RefSeq" id="WP_157341505.1">
    <property type="nucleotide sequence ID" value="NZ_WQNF01000003.1"/>
</dbReference>
<dbReference type="GO" id="GO:0006631">
    <property type="term" value="P:fatty acid metabolic process"/>
    <property type="evidence" value="ECO:0007669"/>
    <property type="project" value="TreeGrafter"/>
</dbReference>
<dbReference type="Gene3D" id="3.30.300.30">
    <property type="match status" value="1"/>
</dbReference>
<name>A0A844SM63_9BRAD</name>
<evidence type="ECO:0000259" key="4">
    <source>
        <dbReference type="Pfam" id="PF13193"/>
    </source>
</evidence>
<dbReference type="InterPro" id="IPR042099">
    <property type="entry name" value="ANL_N_sf"/>
</dbReference>
<keyword evidence="6" id="KW-1185">Reference proteome</keyword>
<reference evidence="5 6" key="1">
    <citation type="submission" date="2019-12" db="EMBL/GenBank/DDBJ databases">
        <title>Draft genome sequences Bradyrhizobium cajani AMBPC1010, Bradyrhizobium pachyrhizi AMBPC1040 and Bradyrhizobium yuanmingense ALSPC3051, three plant growth promoting strains isolated from nodules of Cajanus cajan L. in Dominican Republic.</title>
        <authorList>
            <person name="Flores-Felix J.D."/>
            <person name="Araujo J."/>
            <person name="Diaz-Alcantara C."/>
            <person name="Gonzalez-Andres F."/>
            <person name="Velazquez E."/>
        </authorList>
    </citation>
    <scope>NUCLEOTIDE SEQUENCE [LARGE SCALE GENOMIC DNA]</scope>
    <source>
        <strain evidence="5 6">1040</strain>
    </source>
</reference>
<dbReference type="InterPro" id="IPR045851">
    <property type="entry name" value="AMP-bd_C_sf"/>
</dbReference>
<feature type="domain" description="AMP-dependent synthetase/ligase" evidence="3">
    <location>
        <begin position="3"/>
        <end position="353"/>
    </location>
</feature>
<feature type="domain" description="AMP-binding enzyme C-terminal" evidence="4">
    <location>
        <begin position="411"/>
        <end position="486"/>
    </location>
</feature>
<dbReference type="Pfam" id="PF13193">
    <property type="entry name" value="AMP-binding_C"/>
    <property type="match status" value="1"/>
</dbReference>
<dbReference type="InterPro" id="IPR025110">
    <property type="entry name" value="AMP-bd_C"/>
</dbReference>
<dbReference type="PANTHER" id="PTHR43201:SF5">
    <property type="entry name" value="MEDIUM-CHAIN ACYL-COA LIGASE ACSF2, MITOCHONDRIAL"/>
    <property type="match status" value="1"/>
</dbReference>
<accession>A0A844SM63</accession>
<dbReference type="PANTHER" id="PTHR43201">
    <property type="entry name" value="ACYL-COA SYNTHETASE"/>
    <property type="match status" value="1"/>
</dbReference>
<dbReference type="InterPro" id="IPR020845">
    <property type="entry name" value="AMP-binding_CS"/>
</dbReference>
<dbReference type="SUPFAM" id="SSF56801">
    <property type="entry name" value="Acetyl-CoA synthetase-like"/>
    <property type="match status" value="1"/>
</dbReference>
<evidence type="ECO:0000313" key="5">
    <source>
        <dbReference type="EMBL" id="MVT64512.1"/>
    </source>
</evidence>
<evidence type="ECO:0000313" key="6">
    <source>
        <dbReference type="Proteomes" id="UP000436468"/>
    </source>
</evidence>
<dbReference type="Proteomes" id="UP000436468">
    <property type="component" value="Unassembled WGS sequence"/>
</dbReference>
<gene>
    <name evidence="5" type="ORF">GPL21_05220</name>
</gene>
<evidence type="ECO:0000256" key="1">
    <source>
        <dbReference type="ARBA" id="ARBA00006432"/>
    </source>
</evidence>
<evidence type="ECO:0000259" key="3">
    <source>
        <dbReference type="Pfam" id="PF00501"/>
    </source>
</evidence>
<proteinExistence type="inferred from homology"/>
<dbReference type="Pfam" id="PF00501">
    <property type="entry name" value="AMP-binding"/>
    <property type="match status" value="1"/>
</dbReference>
<sequence length="504" mass="55138">MADKTILIGNRYVARQDLLDHGSHAATALEAVGVREGDAIALLIRNDPCYFEILHAAALLGAYVVPLNWHGRADEIAYILADCTPRALIGHRDLTAAVAQAIPAELPTFVIDDPAAFAAPSAPSASSNQDWQAFRDKAAPWLQPVRAPRGTMIYTSGTTGHPKGVRRAPMTPEQIKKNATLLREIYGIEAGMRAFVCGPLYHASPGAFARQAFQHADLTVLQQSFDPEDLLRVIAEHRITHLTMVPTMFVRLLRLSDAVRSTYDLSSIRWVTHTGAACPPDVKRAMIEWWGPVIHETYGATETGAAVGCNTTEWLAHPGTVGRPMTGTELRIYDEEGCEVAGGGVGEIYLRTEAYSDFTYHGRPGQRAQVDRAGLVTCGDIGYLDADGFLYICDRKRDMVISGGVNIYPAEIENVLVNCPGVRDCAVFGVPDAEFGESLIAAIEAEPDGRPAPDDVTAFLEQRLARFKVPRRFVFHDALPREASGKIFKRKLRDHYLQAGVRPV</sequence>
<dbReference type="EMBL" id="WQNF01000003">
    <property type="protein sequence ID" value="MVT64512.1"/>
    <property type="molecule type" value="Genomic_DNA"/>
</dbReference>
<dbReference type="Gene3D" id="3.40.50.12780">
    <property type="entry name" value="N-terminal domain of ligase-like"/>
    <property type="match status" value="1"/>
</dbReference>